<feature type="compositionally biased region" description="Low complexity" evidence="1">
    <location>
        <begin position="130"/>
        <end position="140"/>
    </location>
</feature>
<evidence type="ECO:0000256" key="1">
    <source>
        <dbReference type="SAM" id="MobiDB-lite"/>
    </source>
</evidence>
<gene>
    <name evidence="3" type="ORF">DLAC_05893</name>
</gene>
<name>A0A151ZGZ5_TIELA</name>
<feature type="transmembrane region" description="Helical" evidence="2">
    <location>
        <begin position="52"/>
        <end position="71"/>
    </location>
</feature>
<keyword evidence="2" id="KW-0472">Membrane</keyword>
<dbReference type="PANTHER" id="PTHR31494">
    <property type="entry name" value="THH1_TOM1_TOM3 DOMAIN-CONTAINING PROTEIN-RELATED-RELATED"/>
    <property type="match status" value="1"/>
</dbReference>
<dbReference type="EMBL" id="LODT01000028">
    <property type="protein sequence ID" value="KYQ93243.1"/>
    <property type="molecule type" value="Genomic_DNA"/>
</dbReference>
<feature type="transmembrane region" description="Helical" evidence="2">
    <location>
        <begin position="83"/>
        <end position="105"/>
    </location>
</feature>
<keyword evidence="4" id="KW-1185">Reference proteome</keyword>
<dbReference type="InParanoid" id="A0A151ZGZ5"/>
<accession>A0A151ZGZ5</accession>
<feature type="transmembrane region" description="Helical" evidence="2">
    <location>
        <begin position="6"/>
        <end position="31"/>
    </location>
</feature>
<protein>
    <submittedName>
        <fullName evidence="3">Uncharacterized protein</fullName>
    </submittedName>
</protein>
<feature type="region of interest" description="Disordered" evidence="1">
    <location>
        <begin position="126"/>
        <end position="173"/>
    </location>
</feature>
<dbReference type="PANTHER" id="PTHR31494:SF4">
    <property type="entry name" value="THH1_TOM1_TOM3 DOMAIN-CONTAINING PROTEIN-RELATED"/>
    <property type="match status" value="1"/>
</dbReference>
<proteinExistence type="predicted"/>
<keyword evidence="2" id="KW-1133">Transmembrane helix</keyword>
<comment type="caution">
    <text evidence="3">The sequence shown here is derived from an EMBL/GenBank/DDBJ whole genome shotgun (WGS) entry which is preliminary data.</text>
</comment>
<organism evidence="3 4">
    <name type="scientific">Tieghemostelium lacteum</name>
    <name type="common">Slime mold</name>
    <name type="synonym">Dictyostelium lacteum</name>
    <dbReference type="NCBI Taxonomy" id="361077"/>
    <lineage>
        <taxon>Eukaryota</taxon>
        <taxon>Amoebozoa</taxon>
        <taxon>Evosea</taxon>
        <taxon>Eumycetozoa</taxon>
        <taxon>Dictyostelia</taxon>
        <taxon>Dictyosteliales</taxon>
        <taxon>Raperosteliaceae</taxon>
        <taxon>Tieghemostelium</taxon>
    </lineage>
</organism>
<evidence type="ECO:0000256" key="2">
    <source>
        <dbReference type="SAM" id="Phobius"/>
    </source>
</evidence>
<dbReference type="Proteomes" id="UP000076078">
    <property type="component" value="Unassembled WGS sequence"/>
</dbReference>
<dbReference type="AlphaFoldDB" id="A0A151ZGZ5"/>
<evidence type="ECO:0000313" key="3">
    <source>
        <dbReference type="EMBL" id="KYQ93243.1"/>
    </source>
</evidence>
<keyword evidence="2" id="KW-0812">Transmembrane</keyword>
<sequence>MTLDSISFIIYTALVTGVINIVYGTILIRILKKSESNSSEHKKFAITIKKTKLLVANLIVSIILVLAQFIIFRRLGDKTPPVFIAHTLVGAIIEMASVLVIMIVLGDLSLLPYFTLFNTIHNDLTKSDSSKSNPMSSMQSIEKNNSDNLEKSGVSVKLSKDPESDNLNGSLPV</sequence>
<reference evidence="3 4" key="1">
    <citation type="submission" date="2015-12" db="EMBL/GenBank/DDBJ databases">
        <title>Dictyostelia acquired genes for synthesis and detection of signals that induce cell-type specialization by lateral gene transfer from prokaryotes.</title>
        <authorList>
            <person name="Gloeckner G."/>
            <person name="Schaap P."/>
        </authorList>
    </citation>
    <scope>NUCLEOTIDE SEQUENCE [LARGE SCALE GENOMIC DNA]</scope>
    <source>
        <strain evidence="3 4">TK</strain>
    </source>
</reference>
<evidence type="ECO:0000313" key="4">
    <source>
        <dbReference type="Proteomes" id="UP000076078"/>
    </source>
</evidence>